<sequence>MSIDPSSILCFFNGCTHTAVSGGKCDLHKFRTKCSVDACRNQTYARNLCIKHGGKLKCQVDGCDANARGQGFCCKHGPKVTKKLCQVDGCTKVAHARHRCVRHGGGRACNVGLCTAIARRAGLCQRHSGCVVLTPDALSGTDDDVDDLVAMLDESLKQLDVAVWWQDESSNNSLDLTVDDCALLDYFITADVPSFNLY</sequence>
<evidence type="ECO:0000313" key="2">
    <source>
        <dbReference type="EMBL" id="VFT79750.1"/>
    </source>
</evidence>
<evidence type="ECO:0000313" key="1">
    <source>
        <dbReference type="EMBL" id="KAF0716994.1"/>
    </source>
</evidence>
<dbReference type="EMBL" id="VJMH01000318">
    <property type="protein sequence ID" value="KAF0716994.1"/>
    <property type="molecule type" value="Genomic_DNA"/>
</dbReference>
<dbReference type="PANTHER" id="PTHR31827:SF1">
    <property type="entry name" value="EMB|CAB89363.1"/>
    <property type="match status" value="1"/>
</dbReference>
<organism evidence="2 3">
    <name type="scientific">Aphanomyces stellatus</name>
    <dbReference type="NCBI Taxonomy" id="120398"/>
    <lineage>
        <taxon>Eukaryota</taxon>
        <taxon>Sar</taxon>
        <taxon>Stramenopiles</taxon>
        <taxon>Oomycota</taxon>
        <taxon>Saprolegniomycetes</taxon>
        <taxon>Saprolegniales</taxon>
        <taxon>Verrucalvaceae</taxon>
        <taxon>Aphanomyces</taxon>
    </lineage>
</organism>
<reference evidence="1" key="2">
    <citation type="submission" date="2019-06" db="EMBL/GenBank/DDBJ databases">
        <title>Genomics analysis of Aphanomyces spp. identifies a new class of oomycete effector associated with host adaptation.</title>
        <authorList>
            <person name="Gaulin E."/>
        </authorList>
    </citation>
    <scope>NUCLEOTIDE SEQUENCE</scope>
    <source>
        <strain evidence="1">CBS 578.67</strain>
    </source>
</reference>
<protein>
    <submittedName>
        <fullName evidence="2">Aste57867_2553 protein</fullName>
    </submittedName>
</protein>
<evidence type="ECO:0000313" key="3">
    <source>
        <dbReference type="Proteomes" id="UP000332933"/>
    </source>
</evidence>
<accession>A0A485K7T1</accession>
<name>A0A485K7T1_9STRA</name>
<dbReference type="PANTHER" id="PTHR31827">
    <property type="entry name" value="EMB|CAB89363.1"/>
    <property type="match status" value="1"/>
</dbReference>
<dbReference type="EMBL" id="CAADRA010000318">
    <property type="protein sequence ID" value="VFT79750.1"/>
    <property type="molecule type" value="Genomic_DNA"/>
</dbReference>
<dbReference type="AlphaFoldDB" id="A0A485K7T1"/>
<proteinExistence type="predicted"/>
<keyword evidence="3" id="KW-1185">Reference proteome</keyword>
<dbReference type="Proteomes" id="UP000332933">
    <property type="component" value="Unassembled WGS sequence"/>
</dbReference>
<reference evidence="2 3" key="1">
    <citation type="submission" date="2019-03" db="EMBL/GenBank/DDBJ databases">
        <authorList>
            <person name="Gaulin E."/>
            <person name="Dumas B."/>
        </authorList>
    </citation>
    <scope>NUCLEOTIDE SEQUENCE [LARGE SCALE GENOMIC DNA]</scope>
    <source>
        <strain evidence="2">CBS 568.67</strain>
    </source>
</reference>
<gene>
    <name evidence="2" type="primary">Aste57867_2553</name>
    <name evidence="1" type="ORF">As57867_002546</name>
    <name evidence="2" type="ORF">ASTE57867_2553</name>
</gene>
<dbReference type="OrthoDB" id="93608at2759"/>